<evidence type="ECO:0000256" key="1">
    <source>
        <dbReference type="SAM" id="MobiDB-lite"/>
    </source>
</evidence>
<name>A0A448WHB3_9PLAT</name>
<sequence>MIDLKCPRDLCRLRYIDPSLSTQNPGQITSVNYPVKTASNEPLTGYQAANINLARSNASLMSYSHMPLVKMTTPSPCIRMHSLQLQQPEIKASVATAQAPHSSQSPQSNTSRFHPQQVSPMDIFSTSSSSIPEGITSQTPPEKTEVFYHSTIVPSSSTSTSSMALVSSDISGKILDYTEQQMQLQPQPPQHQNFESQHQSDQHISNHHKSRRIDNTTTRTQAQQQTSSNLITSISIFDKPEEEKMLNDVCLDSLEVTNEGQVQVNTEGSMIIDANSAAALTEITQKIPGQENMLSLDIIKTICFFEELSLYSVFGNIGAVFRANCFFWLECLSLPLLRSRETGEKMNPSLLKKGFVKNF</sequence>
<keyword evidence="3" id="KW-1185">Reference proteome</keyword>
<feature type="compositionally biased region" description="Polar residues" evidence="1">
    <location>
        <begin position="109"/>
        <end position="141"/>
    </location>
</feature>
<protein>
    <submittedName>
        <fullName evidence="2">Uncharacterized protein</fullName>
    </submittedName>
</protein>
<accession>A0A448WHB3</accession>
<dbReference type="AlphaFoldDB" id="A0A448WHB3"/>
<dbReference type="EMBL" id="CAAALY010012885">
    <property type="protein sequence ID" value="VEL11794.1"/>
    <property type="molecule type" value="Genomic_DNA"/>
</dbReference>
<reference evidence="2" key="1">
    <citation type="submission" date="2018-11" db="EMBL/GenBank/DDBJ databases">
        <authorList>
            <consortium name="Pathogen Informatics"/>
        </authorList>
    </citation>
    <scope>NUCLEOTIDE SEQUENCE</scope>
</reference>
<evidence type="ECO:0000313" key="3">
    <source>
        <dbReference type="Proteomes" id="UP000784294"/>
    </source>
</evidence>
<evidence type="ECO:0000313" key="2">
    <source>
        <dbReference type="EMBL" id="VEL11794.1"/>
    </source>
</evidence>
<feature type="region of interest" description="Disordered" evidence="1">
    <location>
        <begin position="93"/>
        <end position="141"/>
    </location>
</feature>
<organism evidence="2 3">
    <name type="scientific">Protopolystoma xenopodis</name>
    <dbReference type="NCBI Taxonomy" id="117903"/>
    <lineage>
        <taxon>Eukaryota</taxon>
        <taxon>Metazoa</taxon>
        <taxon>Spiralia</taxon>
        <taxon>Lophotrochozoa</taxon>
        <taxon>Platyhelminthes</taxon>
        <taxon>Monogenea</taxon>
        <taxon>Polyopisthocotylea</taxon>
        <taxon>Polystomatidea</taxon>
        <taxon>Polystomatidae</taxon>
        <taxon>Protopolystoma</taxon>
    </lineage>
</organism>
<feature type="compositionally biased region" description="Low complexity" evidence="1">
    <location>
        <begin position="97"/>
        <end position="108"/>
    </location>
</feature>
<gene>
    <name evidence="2" type="ORF">PXEA_LOCUS5234</name>
</gene>
<feature type="compositionally biased region" description="Polar residues" evidence="1">
    <location>
        <begin position="193"/>
        <end position="203"/>
    </location>
</feature>
<feature type="compositionally biased region" description="Low complexity" evidence="1">
    <location>
        <begin position="216"/>
        <end position="226"/>
    </location>
</feature>
<feature type="region of interest" description="Disordered" evidence="1">
    <location>
        <begin position="186"/>
        <end position="227"/>
    </location>
</feature>
<dbReference type="Proteomes" id="UP000784294">
    <property type="component" value="Unassembled WGS sequence"/>
</dbReference>
<proteinExistence type="predicted"/>
<comment type="caution">
    <text evidence="2">The sequence shown here is derived from an EMBL/GenBank/DDBJ whole genome shotgun (WGS) entry which is preliminary data.</text>
</comment>